<dbReference type="GO" id="GO:0046872">
    <property type="term" value="F:metal ion binding"/>
    <property type="evidence" value="ECO:0007669"/>
    <property type="project" value="UniProtKB-KW"/>
</dbReference>
<reference evidence="6 7" key="1">
    <citation type="submission" date="2016-07" db="EMBL/GenBank/DDBJ databases">
        <authorList>
            <person name="Lefevre C.T."/>
        </authorList>
    </citation>
    <scope>NUCLEOTIDE SEQUENCE [LARGE SCALE GENOMIC DNA]</scope>
    <source>
        <strain evidence="6">PR1</strain>
    </source>
</reference>
<dbReference type="RefSeq" id="WP_069189969.1">
    <property type="nucleotide sequence ID" value="NZ_FLYE01000047.1"/>
</dbReference>
<protein>
    <submittedName>
        <fullName evidence="6">NUDIX hydrolase</fullName>
    </submittedName>
</protein>
<dbReference type="CDD" id="cd04666">
    <property type="entry name" value="NUDIX_DIPP2_like_Nudt4"/>
    <property type="match status" value="1"/>
</dbReference>
<dbReference type="PANTHER" id="PTHR12629:SF0">
    <property type="entry name" value="DIPHOSPHOINOSITOL-POLYPHOSPHATE DIPHOSPHATASE"/>
    <property type="match status" value="1"/>
</dbReference>
<dbReference type="InterPro" id="IPR015797">
    <property type="entry name" value="NUDIX_hydrolase-like_dom_sf"/>
</dbReference>
<dbReference type="STRING" id="1867952.MTBPR1_80010"/>
<evidence type="ECO:0000256" key="4">
    <source>
        <dbReference type="ARBA" id="ARBA00022842"/>
    </source>
</evidence>
<name>A0A1C3RL10_9PROT</name>
<accession>A0A1C3RL10</accession>
<evidence type="ECO:0000256" key="3">
    <source>
        <dbReference type="ARBA" id="ARBA00022801"/>
    </source>
</evidence>
<dbReference type="EMBL" id="FLYE01000047">
    <property type="protein sequence ID" value="SCA57956.1"/>
    <property type="molecule type" value="Genomic_DNA"/>
</dbReference>
<gene>
    <name evidence="6" type="ORF">MTBPR1_80010</name>
</gene>
<dbReference type="PROSITE" id="PS51462">
    <property type="entry name" value="NUDIX"/>
    <property type="match status" value="1"/>
</dbReference>
<dbReference type="InterPro" id="IPR047198">
    <property type="entry name" value="DDP-like_NUDIX"/>
</dbReference>
<keyword evidence="3 6" id="KW-0378">Hydrolase</keyword>
<evidence type="ECO:0000313" key="6">
    <source>
        <dbReference type="EMBL" id="SCA57956.1"/>
    </source>
</evidence>
<dbReference type="Pfam" id="PF00293">
    <property type="entry name" value="NUDIX"/>
    <property type="match status" value="1"/>
</dbReference>
<evidence type="ECO:0000256" key="2">
    <source>
        <dbReference type="ARBA" id="ARBA00022723"/>
    </source>
</evidence>
<feature type="domain" description="Nudix hydrolase" evidence="5">
    <location>
        <begin position="2"/>
        <end position="133"/>
    </location>
</feature>
<dbReference type="GO" id="GO:0016462">
    <property type="term" value="F:pyrophosphatase activity"/>
    <property type="evidence" value="ECO:0007669"/>
    <property type="project" value="InterPro"/>
</dbReference>
<dbReference type="GO" id="GO:0005737">
    <property type="term" value="C:cytoplasm"/>
    <property type="evidence" value="ECO:0007669"/>
    <property type="project" value="TreeGrafter"/>
</dbReference>
<keyword evidence="7" id="KW-1185">Reference proteome</keyword>
<dbReference type="InterPro" id="IPR000086">
    <property type="entry name" value="NUDIX_hydrolase_dom"/>
</dbReference>
<comment type="cofactor">
    <cofactor evidence="1">
        <name>Mg(2+)</name>
        <dbReference type="ChEBI" id="CHEBI:18420"/>
    </cofactor>
</comment>
<keyword evidence="2" id="KW-0479">Metal-binding</keyword>
<keyword evidence="4" id="KW-0460">Magnesium</keyword>
<evidence type="ECO:0000259" key="5">
    <source>
        <dbReference type="PROSITE" id="PS51462"/>
    </source>
</evidence>
<dbReference type="SUPFAM" id="SSF55811">
    <property type="entry name" value="Nudix"/>
    <property type="match status" value="1"/>
</dbReference>
<dbReference type="PANTHER" id="PTHR12629">
    <property type="entry name" value="DIPHOSPHOINOSITOL POLYPHOSPHATE PHOSPHOHYDROLASE"/>
    <property type="match status" value="1"/>
</dbReference>
<proteinExistence type="predicted"/>
<dbReference type="AlphaFoldDB" id="A0A1C3RL10"/>
<evidence type="ECO:0000313" key="7">
    <source>
        <dbReference type="Proteomes" id="UP000231658"/>
    </source>
</evidence>
<sequence>MEYRKQSSVIPYRRHKGKFEILLLTSLSTGRFVLPKGTIEPNMKARHSAEKEAYEEAGVKGILLKPIIGEYKYKKTPQKGGYHCRVKVFALEVRKELDEWPEMHKRTKMWVSPAKAIKSVKEKKLKKILISFAETLPRLKNKKPKKD</sequence>
<organism evidence="6 7">
    <name type="scientific">Candidatus Terasakiella magnetica</name>
    <dbReference type="NCBI Taxonomy" id="1867952"/>
    <lineage>
        <taxon>Bacteria</taxon>
        <taxon>Pseudomonadati</taxon>
        <taxon>Pseudomonadota</taxon>
        <taxon>Alphaproteobacteria</taxon>
        <taxon>Rhodospirillales</taxon>
        <taxon>Terasakiellaceae</taxon>
        <taxon>Terasakiella</taxon>
    </lineage>
</organism>
<evidence type="ECO:0000256" key="1">
    <source>
        <dbReference type="ARBA" id="ARBA00001946"/>
    </source>
</evidence>
<dbReference type="Proteomes" id="UP000231658">
    <property type="component" value="Unassembled WGS sequence"/>
</dbReference>
<dbReference type="Gene3D" id="3.90.79.10">
    <property type="entry name" value="Nucleoside Triphosphate Pyrophosphohydrolase"/>
    <property type="match status" value="1"/>
</dbReference>